<dbReference type="EMBL" id="MT144494">
    <property type="protein sequence ID" value="QJA54298.1"/>
    <property type="molecule type" value="Genomic_DNA"/>
</dbReference>
<name>A0A6H2A3F0_9ZZZZ</name>
<gene>
    <name evidence="1" type="ORF">TM448A04598_0007</name>
</gene>
<dbReference type="AlphaFoldDB" id="A0A6H2A3F0"/>
<proteinExistence type="predicted"/>
<reference evidence="1" key="1">
    <citation type="submission" date="2020-03" db="EMBL/GenBank/DDBJ databases">
        <title>The deep terrestrial virosphere.</title>
        <authorList>
            <person name="Holmfeldt K."/>
            <person name="Nilsson E."/>
            <person name="Simone D."/>
            <person name="Lopez-Fernandez M."/>
            <person name="Wu X."/>
            <person name="de Brujin I."/>
            <person name="Lundin D."/>
            <person name="Andersson A."/>
            <person name="Bertilsson S."/>
            <person name="Dopson M."/>
        </authorList>
    </citation>
    <scope>NUCLEOTIDE SEQUENCE</scope>
    <source>
        <strain evidence="1">TM448A04598</strain>
    </source>
</reference>
<sequence length="67" mass="7395">MPGSLQNKGGTMVRIKTSSPYPRKVVRQGGARTISVGKILPSDWLIVAITVVKRSEKTYVLKLEKIL</sequence>
<organism evidence="1">
    <name type="scientific">viral metagenome</name>
    <dbReference type="NCBI Taxonomy" id="1070528"/>
    <lineage>
        <taxon>unclassified sequences</taxon>
        <taxon>metagenomes</taxon>
        <taxon>organismal metagenomes</taxon>
    </lineage>
</organism>
<evidence type="ECO:0000313" key="1">
    <source>
        <dbReference type="EMBL" id="QJA54298.1"/>
    </source>
</evidence>
<protein>
    <submittedName>
        <fullName evidence="1">Uncharacterized protein</fullName>
    </submittedName>
</protein>
<accession>A0A6H2A3F0</accession>